<evidence type="ECO:0000256" key="1">
    <source>
        <dbReference type="ARBA" id="ARBA00010641"/>
    </source>
</evidence>
<keyword evidence="5" id="KW-0804">Transcription</keyword>
<evidence type="ECO:0000256" key="3">
    <source>
        <dbReference type="ARBA" id="ARBA00023082"/>
    </source>
</evidence>
<keyword evidence="4" id="KW-0238">DNA-binding</keyword>
<sequence>MDARCDGRDLSPSELRAAIAAAYERHRGLVYRLALRYGSARRAWAEDVTQEVFLQLVRHAGVLDDLDALEGWLYRTTTRRCLNKLRKERLLAWVTMDFLRGESREEPSMDGDALAGARDELRHAFRALSTLPAKERVAFAMHVIDGLTLEEIGAVLGHTKGYVSKLVMRAQARLTEDGWEVGDGGST</sequence>
<evidence type="ECO:0000259" key="6">
    <source>
        <dbReference type="Pfam" id="PF04542"/>
    </source>
</evidence>
<evidence type="ECO:0000256" key="4">
    <source>
        <dbReference type="ARBA" id="ARBA00023125"/>
    </source>
</evidence>
<comment type="caution">
    <text evidence="8">The sequence shown here is derived from an EMBL/GenBank/DDBJ whole genome shotgun (WGS) entry which is preliminary data.</text>
</comment>
<keyword evidence="3" id="KW-0731">Sigma factor</keyword>
<dbReference type="GO" id="GO:0016987">
    <property type="term" value="F:sigma factor activity"/>
    <property type="evidence" value="ECO:0007669"/>
    <property type="project" value="UniProtKB-KW"/>
</dbReference>
<proteinExistence type="inferred from homology"/>
<dbReference type="InterPro" id="IPR039425">
    <property type="entry name" value="RNA_pol_sigma-70-like"/>
</dbReference>
<evidence type="ECO:0000256" key="2">
    <source>
        <dbReference type="ARBA" id="ARBA00023015"/>
    </source>
</evidence>
<dbReference type="PANTHER" id="PTHR43133">
    <property type="entry name" value="RNA POLYMERASE ECF-TYPE SIGMA FACTO"/>
    <property type="match status" value="1"/>
</dbReference>
<dbReference type="InterPro" id="IPR014284">
    <property type="entry name" value="RNA_pol_sigma-70_dom"/>
</dbReference>
<dbReference type="Pfam" id="PF04542">
    <property type="entry name" value="Sigma70_r2"/>
    <property type="match status" value="1"/>
</dbReference>
<reference evidence="8 9" key="1">
    <citation type="submission" date="2021-04" db="EMBL/GenBank/DDBJ databases">
        <title>Genome analysis of Polyangium sp.</title>
        <authorList>
            <person name="Li Y."/>
            <person name="Wang J."/>
        </authorList>
    </citation>
    <scope>NUCLEOTIDE SEQUENCE [LARGE SCALE GENOMIC DNA]</scope>
    <source>
        <strain evidence="8 9">SDU14</strain>
    </source>
</reference>
<feature type="domain" description="RNA polymerase sigma factor 70 region 4 type 2" evidence="7">
    <location>
        <begin position="126"/>
        <end position="173"/>
    </location>
</feature>
<dbReference type="InterPro" id="IPR036388">
    <property type="entry name" value="WH-like_DNA-bd_sf"/>
</dbReference>
<comment type="similarity">
    <text evidence="1">Belongs to the sigma-70 factor family. ECF subfamily.</text>
</comment>
<protein>
    <submittedName>
        <fullName evidence="8">Sigma-70 family RNA polymerase sigma factor</fullName>
    </submittedName>
</protein>
<dbReference type="PANTHER" id="PTHR43133:SF8">
    <property type="entry name" value="RNA POLYMERASE SIGMA FACTOR HI_1459-RELATED"/>
    <property type="match status" value="1"/>
</dbReference>
<dbReference type="InterPro" id="IPR013324">
    <property type="entry name" value="RNA_pol_sigma_r3/r4-like"/>
</dbReference>
<dbReference type="GO" id="GO:0006352">
    <property type="term" value="P:DNA-templated transcription initiation"/>
    <property type="evidence" value="ECO:0007669"/>
    <property type="project" value="InterPro"/>
</dbReference>
<evidence type="ECO:0000259" key="7">
    <source>
        <dbReference type="Pfam" id="PF08281"/>
    </source>
</evidence>
<dbReference type="Gene3D" id="1.10.1740.10">
    <property type="match status" value="1"/>
</dbReference>
<dbReference type="Gene3D" id="1.10.10.10">
    <property type="entry name" value="Winged helix-like DNA-binding domain superfamily/Winged helix DNA-binding domain"/>
    <property type="match status" value="1"/>
</dbReference>
<name>A0A9X3XFA6_9BACT</name>
<organism evidence="8 9">
    <name type="scientific">Polyangium jinanense</name>
    <dbReference type="NCBI Taxonomy" id="2829994"/>
    <lineage>
        <taxon>Bacteria</taxon>
        <taxon>Pseudomonadati</taxon>
        <taxon>Myxococcota</taxon>
        <taxon>Polyangia</taxon>
        <taxon>Polyangiales</taxon>
        <taxon>Polyangiaceae</taxon>
        <taxon>Polyangium</taxon>
    </lineage>
</organism>
<gene>
    <name evidence="8" type="ORF">KEG57_52645</name>
</gene>
<dbReference type="Pfam" id="PF08281">
    <property type="entry name" value="Sigma70_r4_2"/>
    <property type="match status" value="1"/>
</dbReference>
<dbReference type="AlphaFoldDB" id="A0A9X3XFA6"/>
<dbReference type="RefSeq" id="WP_272428992.1">
    <property type="nucleotide sequence ID" value="NZ_JAGTJJ010000101.1"/>
</dbReference>
<dbReference type="InterPro" id="IPR013249">
    <property type="entry name" value="RNA_pol_sigma70_r4_t2"/>
</dbReference>
<evidence type="ECO:0000313" key="9">
    <source>
        <dbReference type="Proteomes" id="UP001151081"/>
    </source>
</evidence>
<evidence type="ECO:0000313" key="8">
    <source>
        <dbReference type="EMBL" id="MDC3989222.1"/>
    </source>
</evidence>
<evidence type="ECO:0000256" key="5">
    <source>
        <dbReference type="ARBA" id="ARBA00023163"/>
    </source>
</evidence>
<dbReference type="SUPFAM" id="SSF88946">
    <property type="entry name" value="Sigma2 domain of RNA polymerase sigma factors"/>
    <property type="match status" value="1"/>
</dbReference>
<dbReference type="InterPro" id="IPR013325">
    <property type="entry name" value="RNA_pol_sigma_r2"/>
</dbReference>
<dbReference type="EMBL" id="JAGTJJ010000101">
    <property type="protein sequence ID" value="MDC3989222.1"/>
    <property type="molecule type" value="Genomic_DNA"/>
</dbReference>
<feature type="domain" description="RNA polymerase sigma-70 region 2" evidence="6">
    <location>
        <begin position="23"/>
        <end position="89"/>
    </location>
</feature>
<dbReference type="SUPFAM" id="SSF88659">
    <property type="entry name" value="Sigma3 and sigma4 domains of RNA polymerase sigma factors"/>
    <property type="match status" value="1"/>
</dbReference>
<accession>A0A9X3XFA6</accession>
<keyword evidence="9" id="KW-1185">Reference proteome</keyword>
<keyword evidence="2" id="KW-0805">Transcription regulation</keyword>
<dbReference type="CDD" id="cd06171">
    <property type="entry name" value="Sigma70_r4"/>
    <property type="match status" value="1"/>
</dbReference>
<dbReference type="NCBIfam" id="TIGR02937">
    <property type="entry name" value="sigma70-ECF"/>
    <property type="match status" value="1"/>
</dbReference>
<dbReference type="InterPro" id="IPR007627">
    <property type="entry name" value="RNA_pol_sigma70_r2"/>
</dbReference>
<dbReference type="GO" id="GO:0003677">
    <property type="term" value="F:DNA binding"/>
    <property type="evidence" value="ECO:0007669"/>
    <property type="project" value="UniProtKB-KW"/>
</dbReference>
<dbReference type="Proteomes" id="UP001151081">
    <property type="component" value="Unassembled WGS sequence"/>
</dbReference>